<keyword evidence="2" id="KW-1185">Reference proteome</keyword>
<evidence type="ECO:0000313" key="1">
    <source>
        <dbReference type="EMBL" id="CAI9555209.1"/>
    </source>
</evidence>
<organism evidence="1 2">
    <name type="scientific">Staurois parvus</name>
    <dbReference type="NCBI Taxonomy" id="386267"/>
    <lineage>
        <taxon>Eukaryota</taxon>
        <taxon>Metazoa</taxon>
        <taxon>Chordata</taxon>
        <taxon>Craniata</taxon>
        <taxon>Vertebrata</taxon>
        <taxon>Euteleostomi</taxon>
        <taxon>Amphibia</taxon>
        <taxon>Batrachia</taxon>
        <taxon>Anura</taxon>
        <taxon>Neobatrachia</taxon>
        <taxon>Ranoidea</taxon>
        <taxon>Ranidae</taxon>
        <taxon>Staurois</taxon>
    </lineage>
</organism>
<name>A0ABN9C5B9_9NEOB</name>
<proteinExistence type="predicted"/>
<dbReference type="EMBL" id="CATNWA010007977">
    <property type="protein sequence ID" value="CAI9555209.1"/>
    <property type="molecule type" value="Genomic_DNA"/>
</dbReference>
<evidence type="ECO:0000313" key="2">
    <source>
        <dbReference type="Proteomes" id="UP001162483"/>
    </source>
</evidence>
<accession>A0ABN9C5B9</accession>
<protein>
    <submittedName>
        <fullName evidence="1">Uncharacterized protein</fullName>
    </submittedName>
</protein>
<reference evidence="1" key="1">
    <citation type="submission" date="2023-05" db="EMBL/GenBank/DDBJ databases">
        <authorList>
            <person name="Stuckert A."/>
        </authorList>
    </citation>
    <scope>NUCLEOTIDE SEQUENCE</scope>
</reference>
<comment type="caution">
    <text evidence="1">The sequence shown here is derived from an EMBL/GenBank/DDBJ whole genome shotgun (WGS) entry which is preliminary data.</text>
</comment>
<feature type="non-terminal residue" evidence="1">
    <location>
        <position position="90"/>
    </location>
</feature>
<dbReference type="Proteomes" id="UP001162483">
    <property type="component" value="Unassembled WGS sequence"/>
</dbReference>
<sequence>MGTRAHSFEWTLVPVTHQERSPCTTLEKQPAREPWFPVRLRFPVRGVCGSTGTSSLRVTGTGVHSNEWALVPTQNADRIYVNRGSTGLGP</sequence>
<gene>
    <name evidence="1" type="ORF">SPARVUS_LOCUS4348327</name>
</gene>